<dbReference type="SUPFAM" id="SSF48452">
    <property type="entry name" value="TPR-like"/>
    <property type="match status" value="2"/>
</dbReference>
<dbReference type="Pfam" id="PF13424">
    <property type="entry name" value="TPR_12"/>
    <property type="match status" value="4"/>
</dbReference>
<dbReference type="InterPro" id="IPR053137">
    <property type="entry name" value="NLR-like"/>
</dbReference>
<feature type="repeat" description="TPR" evidence="1">
    <location>
        <begin position="670"/>
        <end position="703"/>
    </location>
</feature>
<protein>
    <recommendedName>
        <fullName evidence="6">Nephrocystin-3</fullName>
    </recommendedName>
</protein>
<reference evidence="4 5" key="1">
    <citation type="submission" date="2022-05" db="EMBL/GenBank/DDBJ databases">
        <authorList>
            <consortium name="Genoscope - CEA"/>
            <person name="William W."/>
        </authorList>
    </citation>
    <scope>NUCLEOTIDE SEQUENCE [LARGE SCALE GENOMIC DNA]</scope>
</reference>
<dbReference type="Pfam" id="PF13181">
    <property type="entry name" value="TPR_8"/>
    <property type="match status" value="1"/>
</dbReference>
<dbReference type="SMART" id="SM00028">
    <property type="entry name" value="TPR"/>
    <property type="match status" value="11"/>
</dbReference>
<keyword evidence="5" id="KW-1185">Reference proteome</keyword>
<dbReference type="EMBL" id="CALNXI010004025">
    <property type="protein sequence ID" value="CAH3194900.1"/>
    <property type="molecule type" value="Genomic_DNA"/>
</dbReference>
<evidence type="ECO:0000256" key="2">
    <source>
        <dbReference type="SAM" id="Coils"/>
    </source>
</evidence>
<feature type="compositionally biased region" description="Basic and acidic residues" evidence="3">
    <location>
        <begin position="1"/>
        <end position="10"/>
    </location>
</feature>
<keyword evidence="1" id="KW-0802">TPR repeat</keyword>
<organism evidence="4 5">
    <name type="scientific">Porites evermanni</name>
    <dbReference type="NCBI Taxonomy" id="104178"/>
    <lineage>
        <taxon>Eukaryota</taxon>
        <taxon>Metazoa</taxon>
        <taxon>Cnidaria</taxon>
        <taxon>Anthozoa</taxon>
        <taxon>Hexacorallia</taxon>
        <taxon>Scleractinia</taxon>
        <taxon>Fungiina</taxon>
        <taxon>Poritidae</taxon>
        <taxon>Porites</taxon>
    </lineage>
</organism>
<dbReference type="PROSITE" id="PS50005">
    <property type="entry name" value="TPR"/>
    <property type="match status" value="5"/>
</dbReference>
<dbReference type="Gene3D" id="1.25.40.10">
    <property type="entry name" value="Tetratricopeptide repeat domain"/>
    <property type="match status" value="3"/>
</dbReference>
<evidence type="ECO:0000313" key="4">
    <source>
        <dbReference type="EMBL" id="CAH3194900.1"/>
    </source>
</evidence>
<proteinExistence type="predicted"/>
<evidence type="ECO:0000313" key="5">
    <source>
        <dbReference type="Proteomes" id="UP001159427"/>
    </source>
</evidence>
<evidence type="ECO:0008006" key="6">
    <source>
        <dbReference type="Google" id="ProtNLM"/>
    </source>
</evidence>
<accession>A0ABN8SYS8</accession>
<dbReference type="Gene3D" id="3.40.50.300">
    <property type="entry name" value="P-loop containing nucleotide triphosphate hydrolases"/>
    <property type="match status" value="1"/>
</dbReference>
<evidence type="ECO:0000256" key="1">
    <source>
        <dbReference type="PROSITE-ProRule" id="PRU00339"/>
    </source>
</evidence>
<feature type="repeat" description="TPR" evidence="1">
    <location>
        <begin position="1006"/>
        <end position="1039"/>
    </location>
</feature>
<feature type="repeat" description="TPR" evidence="1">
    <location>
        <begin position="1048"/>
        <end position="1081"/>
    </location>
</feature>
<comment type="caution">
    <text evidence="4">The sequence shown here is derived from an EMBL/GenBank/DDBJ whole genome shotgun (WGS) entry which is preliminary data.</text>
</comment>
<dbReference type="SUPFAM" id="SSF52540">
    <property type="entry name" value="P-loop containing nucleoside triphosphate hydrolases"/>
    <property type="match status" value="1"/>
</dbReference>
<dbReference type="InterPro" id="IPR011990">
    <property type="entry name" value="TPR-like_helical_dom_sf"/>
</dbReference>
<gene>
    <name evidence="4" type="ORF">PEVE_00028964</name>
</gene>
<keyword evidence="2" id="KW-0175">Coiled coil</keyword>
<sequence length="1170" mass="132206">MNALRGENKRPQQTLEDARITTSRSSFRSASSMAALPKNYTDEQINYFRICHVTTDIMAEGLREIFKQEWAKQYKVIWKDEPQNGRDFKKGESPKNQKKNARLLTTMINGDTGKWDCTMLFYAILFSDCLGPGLSTTVQKNVDDLRNFRNEQFAHKPEGSLSDTDFQNAISRVLSAFQALGLQTSRIQVVKNEKTFSTEELKKILEKVEDLKKELKETEGHRQVLADQLQKEAPSFCILPPKPPHVIGRRAHEVDEIIAQKLGELKKSSDNGLRYLYISGNPGSGKSQLAGLVAKRFYDQVKEMPSASSFVMTLNAETLNSLLESYVSFARQVKCPDDSVTKTLGSEDDDIKEKIANLKMLIAAKIACYKPWLLVVDNVTNLSSVHVHLPQAGDETWANGQLLITTQDTSSIPSENSCIKHISVSKGMKPGDAITLLAEISGILNSEPWSKKVAEELDFQPLALAAAAVFVKEIRQDKPLGDFGWLEYLKILKEGKRGTTEEILAETNFVYPYTMTKAITLAVQKLINSDEFVKHFFTFLSLCAPQPLKVDIIVDYIINCLDGRVNETDRARIRMSLRRCSLLIFEGDFIRVHQIVYQVNKTLINDQQKRRNLETINGAVSSFHKFIIHTFQESKTLKTIHIVPHLKALIMEVDNFLLHDGQDQVPSLSAEKFKNLGDVCGTHSEFKEAKKYFEHALTIELSEPEPNHINIATTKVYLALTEQGLGNIEEALEYQQSALAIQLEKHGENHVDVATSYSNLASIYQDRGDLEKALEYQQLALSIRLNGLGEDHVDVAESYYSLASIQQALGNLKEAIGLQKSALDIEERILGPDDIAVAASYSNFASICQDLGELKVAKKYQQHALDIEVKHFGPEHVDVATSYSNLASILQDLGDLEQALDCQQRALSIEYEKLGPEHVAVATSYSHLALMHRDLGDFKKAKEYQQFALDIELKKLGPEHVDVAKSYTNLALIHQDLGDLEQGKEYQQLALNIDLKKLDSEHLSVAKDYSNLALFHRDLGDLKKAKEYQQRALDIQSKKLGREHVDVAKSYSNFALIYVDSGDLNKAKEYQERALSIQLHKLDEEHIEVAKSYRNLALIHQGLRKLTEAKEQEERFDAIRPNSWLFFDYIIFGLKLVMIPQFIDLGNLTFCDYVFSDGKKQFYKLISKPK</sequence>
<feature type="region of interest" description="Disordered" evidence="3">
    <location>
        <begin position="1"/>
        <end position="23"/>
    </location>
</feature>
<feature type="coiled-coil region" evidence="2">
    <location>
        <begin position="194"/>
        <end position="228"/>
    </location>
</feature>
<dbReference type="InterPro" id="IPR027417">
    <property type="entry name" value="P-loop_NTPase"/>
</dbReference>
<dbReference type="PANTHER" id="PTHR46082">
    <property type="entry name" value="ATP/GTP-BINDING PROTEIN-RELATED"/>
    <property type="match status" value="1"/>
</dbReference>
<dbReference type="Proteomes" id="UP001159427">
    <property type="component" value="Unassembled WGS sequence"/>
</dbReference>
<dbReference type="PANTHER" id="PTHR46082:SF6">
    <property type="entry name" value="AAA+ ATPASE DOMAIN-CONTAINING PROTEIN-RELATED"/>
    <property type="match status" value="1"/>
</dbReference>
<evidence type="ECO:0000256" key="3">
    <source>
        <dbReference type="SAM" id="MobiDB-lite"/>
    </source>
</evidence>
<feature type="repeat" description="TPR" evidence="1">
    <location>
        <begin position="880"/>
        <end position="913"/>
    </location>
</feature>
<dbReference type="InterPro" id="IPR019734">
    <property type="entry name" value="TPR_rpt"/>
</dbReference>
<name>A0ABN8SYS8_9CNID</name>
<feature type="repeat" description="TPR" evidence="1">
    <location>
        <begin position="754"/>
        <end position="787"/>
    </location>
</feature>